<reference evidence="1 2" key="1">
    <citation type="journal article" date="2023" name="Int. J. Syst. Evol. Microbiol.">
        <title>Methylocystis iwaonis sp. nov., a type II methane-oxidizing bacterium from surface soil of a rice paddy field in Japan, and emended description of the genus Methylocystis (ex Whittenbury et al. 1970) Bowman et al. 1993.</title>
        <authorList>
            <person name="Kaise H."/>
            <person name="Sawadogo J.B."/>
            <person name="Alam M.S."/>
            <person name="Ueno C."/>
            <person name="Dianou D."/>
            <person name="Shinjo R."/>
            <person name="Asakawa S."/>
        </authorList>
    </citation>
    <scope>NUCLEOTIDE SEQUENCE [LARGE SCALE GENOMIC DNA]</scope>
    <source>
        <strain evidence="1 2">SS37A-Re</strain>
    </source>
</reference>
<dbReference type="EMBL" id="AP027142">
    <property type="protein sequence ID" value="BDV34911.1"/>
    <property type="molecule type" value="Genomic_DNA"/>
</dbReference>
<protein>
    <submittedName>
        <fullName evidence="1">Uncharacterized protein</fullName>
    </submittedName>
</protein>
<name>A0ABN6VGW6_9HYPH</name>
<sequence length="87" mass="9677">MSGARAAVQQFLTTELGAKELRITKIAPIRHGDGGWSAEAEILVPNLEVKMLGLPLTQEVLERETYSVELDEDLTVRAYGHIEEEEI</sequence>
<organism evidence="1 2">
    <name type="scientific">Methylocystis iwaonis</name>
    <dbReference type="NCBI Taxonomy" id="2885079"/>
    <lineage>
        <taxon>Bacteria</taxon>
        <taxon>Pseudomonadati</taxon>
        <taxon>Pseudomonadota</taxon>
        <taxon>Alphaproteobacteria</taxon>
        <taxon>Hyphomicrobiales</taxon>
        <taxon>Methylocystaceae</taxon>
        <taxon>Methylocystis</taxon>
    </lineage>
</organism>
<proteinExistence type="predicted"/>
<evidence type="ECO:0000313" key="1">
    <source>
        <dbReference type="EMBL" id="BDV34911.1"/>
    </source>
</evidence>
<evidence type="ECO:0000313" key="2">
    <source>
        <dbReference type="Proteomes" id="UP001317629"/>
    </source>
</evidence>
<dbReference type="Proteomes" id="UP001317629">
    <property type="component" value="Chromosome"/>
</dbReference>
<keyword evidence="2" id="KW-1185">Reference proteome</keyword>
<accession>A0ABN6VGW6</accession>
<gene>
    <name evidence="1" type="ORF">SS37A_24400</name>
</gene>